<feature type="chain" id="PRO_5034525444" evidence="1">
    <location>
        <begin position="20"/>
        <end position="115"/>
    </location>
</feature>
<proteinExistence type="predicted"/>
<evidence type="ECO:0000313" key="3">
    <source>
        <dbReference type="Proteomes" id="UP000651452"/>
    </source>
</evidence>
<protein>
    <submittedName>
        <fullName evidence="2">Uncharacterized protein</fullName>
    </submittedName>
</protein>
<evidence type="ECO:0000313" key="2">
    <source>
        <dbReference type="EMBL" id="KAF9695972.1"/>
    </source>
</evidence>
<sequence length="115" mass="12922">MLAFSSIAVLLSAIRITHSAPIENPSLPYDPYNCGYVRTRWNSSVVAGIFALEGCAPFYYNETIGDYQDAFAYTLVAEDCSKNASVPQYTGSTDRWHEPLFAEPRPTWYNCYESS</sequence>
<dbReference type="EMBL" id="RZGK01000010">
    <property type="protein sequence ID" value="KAF9695972.1"/>
    <property type="molecule type" value="Genomic_DNA"/>
</dbReference>
<feature type="signal peptide" evidence="1">
    <location>
        <begin position="1"/>
        <end position="19"/>
    </location>
</feature>
<dbReference type="AlphaFoldDB" id="A0A8H7J3U6"/>
<comment type="caution">
    <text evidence="2">The sequence shown here is derived from an EMBL/GenBank/DDBJ whole genome shotgun (WGS) entry which is preliminary data.</text>
</comment>
<keyword evidence="1" id="KW-0732">Signal</keyword>
<accession>A0A8H7J3U6</accession>
<keyword evidence="3" id="KW-1185">Reference proteome</keyword>
<reference evidence="2" key="2">
    <citation type="submission" date="2020-09" db="EMBL/GenBank/DDBJ databases">
        <title>Reference genome assembly for Australian Ascochyta lentis isolate Al4.</title>
        <authorList>
            <person name="Lee R.C."/>
            <person name="Farfan-Caceres L.M."/>
            <person name="Debler J.W."/>
            <person name="Williams A.H."/>
            <person name="Henares B.M."/>
        </authorList>
    </citation>
    <scope>NUCLEOTIDE SEQUENCE</scope>
    <source>
        <strain evidence="2">Al4</strain>
    </source>
</reference>
<gene>
    <name evidence="2" type="ORF">EKO04_006279</name>
</gene>
<reference evidence="2" key="1">
    <citation type="submission" date="2018-12" db="EMBL/GenBank/DDBJ databases">
        <authorList>
            <person name="Syme R.A."/>
            <person name="Farfan-Caceres L."/>
            <person name="Lichtenzveig J."/>
        </authorList>
    </citation>
    <scope>NUCLEOTIDE SEQUENCE</scope>
    <source>
        <strain evidence="2">Al4</strain>
    </source>
</reference>
<dbReference type="Proteomes" id="UP000651452">
    <property type="component" value="Unassembled WGS sequence"/>
</dbReference>
<organism evidence="2 3">
    <name type="scientific">Ascochyta lentis</name>
    <dbReference type="NCBI Taxonomy" id="205686"/>
    <lineage>
        <taxon>Eukaryota</taxon>
        <taxon>Fungi</taxon>
        <taxon>Dikarya</taxon>
        <taxon>Ascomycota</taxon>
        <taxon>Pezizomycotina</taxon>
        <taxon>Dothideomycetes</taxon>
        <taxon>Pleosporomycetidae</taxon>
        <taxon>Pleosporales</taxon>
        <taxon>Pleosporineae</taxon>
        <taxon>Didymellaceae</taxon>
        <taxon>Ascochyta</taxon>
    </lineage>
</organism>
<evidence type="ECO:0000256" key="1">
    <source>
        <dbReference type="SAM" id="SignalP"/>
    </source>
</evidence>
<dbReference type="OrthoDB" id="3672587at2759"/>
<name>A0A8H7J3U6_9PLEO</name>